<accession>A0AAW1HHQ7</accession>
<dbReference type="AlphaFoldDB" id="A0AAW1HHQ7"/>
<proteinExistence type="predicted"/>
<reference evidence="1" key="1">
    <citation type="submission" date="2024-03" db="EMBL/GenBank/DDBJ databases">
        <title>WGS assembly of Saponaria officinalis var. Norfolk2.</title>
        <authorList>
            <person name="Jenkins J."/>
            <person name="Shu S."/>
            <person name="Grimwood J."/>
            <person name="Barry K."/>
            <person name="Goodstein D."/>
            <person name="Schmutz J."/>
            <person name="Leebens-Mack J."/>
            <person name="Osbourn A."/>
        </authorList>
    </citation>
    <scope>NUCLEOTIDE SEQUENCE [LARGE SCALE GENOMIC DNA]</scope>
    <source>
        <strain evidence="1">JIC</strain>
    </source>
</reference>
<organism evidence="1 2">
    <name type="scientific">Saponaria officinalis</name>
    <name type="common">Common soapwort</name>
    <name type="synonym">Lychnis saponaria</name>
    <dbReference type="NCBI Taxonomy" id="3572"/>
    <lineage>
        <taxon>Eukaryota</taxon>
        <taxon>Viridiplantae</taxon>
        <taxon>Streptophyta</taxon>
        <taxon>Embryophyta</taxon>
        <taxon>Tracheophyta</taxon>
        <taxon>Spermatophyta</taxon>
        <taxon>Magnoliopsida</taxon>
        <taxon>eudicotyledons</taxon>
        <taxon>Gunneridae</taxon>
        <taxon>Pentapetalae</taxon>
        <taxon>Caryophyllales</taxon>
        <taxon>Caryophyllaceae</taxon>
        <taxon>Caryophylleae</taxon>
        <taxon>Saponaria</taxon>
    </lineage>
</organism>
<dbReference type="Proteomes" id="UP001443914">
    <property type="component" value="Unassembled WGS sequence"/>
</dbReference>
<comment type="caution">
    <text evidence="1">The sequence shown here is derived from an EMBL/GenBank/DDBJ whole genome shotgun (WGS) entry which is preliminary data.</text>
</comment>
<dbReference type="EMBL" id="JBDFQZ010000011">
    <property type="protein sequence ID" value="KAK9675879.1"/>
    <property type="molecule type" value="Genomic_DNA"/>
</dbReference>
<keyword evidence="2" id="KW-1185">Reference proteome</keyword>
<evidence type="ECO:0000313" key="1">
    <source>
        <dbReference type="EMBL" id="KAK9675879.1"/>
    </source>
</evidence>
<name>A0AAW1HHQ7_SAPOF</name>
<gene>
    <name evidence="1" type="ORF">RND81_11G038000</name>
</gene>
<protein>
    <submittedName>
        <fullName evidence="1">Uncharacterized protein</fullName>
    </submittedName>
</protein>
<sequence length="115" mass="13610">MTYWDHEVRRFQREIDLIKNYAPHFVARLNLIMPEIVYMNLLNCTPPLTMLNSIIFGNANDVLTPPILSNATIETCHSKDNERRMLREEIVEIIRRLFNVMKYEPLYDLLSGNDI</sequence>
<evidence type="ECO:0000313" key="2">
    <source>
        <dbReference type="Proteomes" id="UP001443914"/>
    </source>
</evidence>